<evidence type="ECO:0000313" key="2">
    <source>
        <dbReference type="Proteomes" id="UP001302349"/>
    </source>
</evidence>
<dbReference type="EMBL" id="CP136051">
    <property type="protein sequence ID" value="WOK04993.1"/>
    <property type="molecule type" value="Genomic_DNA"/>
</dbReference>
<keyword evidence="2" id="KW-1185">Reference proteome</keyword>
<organism evidence="1 2">
    <name type="scientific">Imperialibacter roseus</name>
    <dbReference type="NCBI Taxonomy" id="1324217"/>
    <lineage>
        <taxon>Bacteria</taxon>
        <taxon>Pseudomonadati</taxon>
        <taxon>Bacteroidota</taxon>
        <taxon>Cytophagia</taxon>
        <taxon>Cytophagales</taxon>
        <taxon>Flammeovirgaceae</taxon>
        <taxon>Imperialibacter</taxon>
    </lineage>
</organism>
<dbReference type="RefSeq" id="WP_151999801.1">
    <property type="nucleotide sequence ID" value="NZ_CP136051.1"/>
</dbReference>
<reference evidence="1 2" key="1">
    <citation type="journal article" date="2023" name="Microbiol. Resour. Announc.">
        <title>Complete Genome Sequence of Imperialibacter roseus strain P4T.</title>
        <authorList>
            <person name="Tizabi D.R."/>
            <person name="Bachvaroff T."/>
            <person name="Hill R.T."/>
        </authorList>
    </citation>
    <scope>NUCLEOTIDE SEQUENCE [LARGE SCALE GENOMIC DNA]</scope>
    <source>
        <strain evidence="1 2">P4T</strain>
    </source>
</reference>
<gene>
    <name evidence="1" type="ORF">RT717_18080</name>
</gene>
<accession>A0ABZ0IIZ6</accession>
<name>A0ABZ0IIZ6_9BACT</name>
<sequence length="98" mass="11591">MKKAWIDFLNSFKPTYSVTVRLYHVIPNFPEVQSFQDREEFGKGQYQKAKLYYDRVVRKNIEHKVMPVEVRLIKGKKTVMESRNFGPVDTVKNLNVPV</sequence>
<evidence type="ECO:0000313" key="1">
    <source>
        <dbReference type="EMBL" id="WOK04993.1"/>
    </source>
</evidence>
<proteinExistence type="predicted"/>
<dbReference type="Proteomes" id="UP001302349">
    <property type="component" value="Chromosome"/>
</dbReference>
<protein>
    <submittedName>
        <fullName evidence="1">Uncharacterized protein</fullName>
    </submittedName>
</protein>